<comment type="caution">
    <text evidence="2">The sequence shown here is derived from an EMBL/GenBank/DDBJ whole genome shotgun (WGS) entry which is preliminary data.</text>
</comment>
<dbReference type="Proteomes" id="UP000316080">
    <property type="component" value="Unassembled WGS sequence"/>
</dbReference>
<reference evidence="1 3" key="2">
    <citation type="journal article" date="2019" name="Nat. Microbiol.">
        <title>Wide diversity of methane and short-chain alkane metabolisms in uncultured archaea.</title>
        <authorList>
            <person name="Borrel G."/>
            <person name="Adam P.S."/>
            <person name="McKay L.J."/>
            <person name="Chen L.X."/>
            <person name="Sierra-Garcia I.N."/>
            <person name="Sieber C.M."/>
            <person name="Letourneur Q."/>
            <person name="Ghozlane A."/>
            <person name="Andersen G.L."/>
            <person name="Li W.J."/>
            <person name="Hallam S.J."/>
            <person name="Muyzer G."/>
            <person name="de Oliveira V.M."/>
            <person name="Inskeep W.P."/>
            <person name="Banfield J.F."/>
            <person name="Gribaldo S."/>
        </authorList>
    </citation>
    <scope>NUCLEOTIDE SEQUENCE [LARGE SCALE GENOMIC DNA]</scope>
    <source>
        <strain evidence="1">Verst-YHS</strain>
    </source>
</reference>
<evidence type="ECO:0000313" key="2">
    <source>
        <dbReference type="EMBL" id="TDA40567.1"/>
    </source>
</evidence>
<sequence length="77" mass="8814">MKFQITIKNRKKEVEIQEVNNNLLKVKVNGKEYEVKVEGLEEPKMEIEACYEVEGIELKEEIIDINSPLPGLTSSPP</sequence>
<accession>A0A523BI04</accession>
<dbReference type="EMBL" id="RXIH01000032">
    <property type="protein sequence ID" value="RZN56024.1"/>
    <property type="molecule type" value="Genomic_DNA"/>
</dbReference>
<dbReference type="AlphaFoldDB" id="A0A523BI04"/>
<evidence type="ECO:0000313" key="1">
    <source>
        <dbReference type="EMBL" id="RZN56024.1"/>
    </source>
</evidence>
<reference evidence="2 4" key="1">
    <citation type="journal article" date="2019" name="Nat. Microbiol.">
        <title>Expanding anaerobic alkane metabolism in the domain of Archaea.</title>
        <authorList>
            <person name="Wang Y."/>
            <person name="Wegener G."/>
            <person name="Hou J."/>
            <person name="Wang F."/>
            <person name="Xiao X."/>
        </authorList>
    </citation>
    <scope>NUCLEOTIDE SEQUENCE [LARGE SCALE GENOMIC DNA]</scope>
    <source>
        <strain evidence="2">WYZ-LMO11</strain>
    </source>
</reference>
<evidence type="ECO:0000313" key="4">
    <source>
        <dbReference type="Proteomes" id="UP000317265"/>
    </source>
</evidence>
<evidence type="ECO:0000313" key="3">
    <source>
        <dbReference type="Proteomes" id="UP000316080"/>
    </source>
</evidence>
<dbReference type="Proteomes" id="UP000317265">
    <property type="component" value="Unassembled WGS sequence"/>
</dbReference>
<proteinExistence type="predicted"/>
<evidence type="ECO:0008006" key="5">
    <source>
        <dbReference type="Google" id="ProtNLM"/>
    </source>
</evidence>
<protein>
    <recommendedName>
        <fullName evidence="5">Acetyl-CoA carboxylase biotin carboxyl carrier protein subunit</fullName>
    </recommendedName>
</protein>
<name>A0A523BI04_9CREN</name>
<dbReference type="EMBL" id="QNVI01000002">
    <property type="protein sequence ID" value="TDA40567.1"/>
    <property type="molecule type" value="Genomic_DNA"/>
</dbReference>
<gene>
    <name evidence="2" type="ORF">DSO09_00400</name>
    <name evidence="1" type="ORF">EF809_04085</name>
</gene>
<organism evidence="2 4">
    <name type="scientific">Thermoproteota archaeon</name>
    <dbReference type="NCBI Taxonomy" id="2056631"/>
    <lineage>
        <taxon>Archaea</taxon>
        <taxon>Thermoproteota</taxon>
    </lineage>
</organism>